<organism evidence="3 4">
    <name type="scientific">Tilletia caries</name>
    <name type="common">wheat bunt fungus</name>
    <dbReference type="NCBI Taxonomy" id="13290"/>
    <lineage>
        <taxon>Eukaryota</taxon>
        <taxon>Fungi</taxon>
        <taxon>Dikarya</taxon>
        <taxon>Basidiomycota</taxon>
        <taxon>Ustilaginomycotina</taxon>
        <taxon>Exobasidiomycetes</taxon>
        <taxon>Tilletiales</taxon>
        <taxon>Tilletiaceae</taxon>
        <taxon>Tilletia</taxon>
    </lineage>
</organism>
<evidence type="ECO:0000313" key="3">
    <source>
        <dbReference type="EMBL" id="KAE8249222.1"/>
    </source>
</evidence>
<dbReference type="Proteomes" id="UP000077671">
    <property type="component" value="Unassembled WGS sequence"/>
</dbReference>
<evidence type="ECO:0000313" key="4">
    <source>
        <dbReference type="Proteomes" id="UP000077671"/>
    </source>
</evidence>
<reference evidence="2" key="3">
    <citation type="submission" date="2020-10" db="EMBL/GenBank/DDBJ databases">
        <authorList>
            <person name="Sedaghatjoo S."/>
        </authorList>
    </citation>
    <scope>NUCLEOTIDE SEQUENCE</scope>
    <source>
        <strain evidence="2">AZH3</strain>
    </source>
</reference>
<protein>
    <submittedName>
        <fullName evidence="3">Uncharacterized protein</fullName>
    </submittedName>
</protein>
<feature type="compositionally biased region" description="Basic residues" evidence="1">
    <location>
        <begin position="269"/>
        <end position="278"/>
    </location>
</feature>
<reference evidence="3" key="1">
    <citation type="submission" date="2016-04" db="EMBL/GenBank/DDBJ databases">
        <authorList>
            <person name="Nguyen H.D."/>
            <person name="Kesanakurti P."/>
            <person name="Cullis J."/>
            <person name="Levesque C.A."/>
            <person name="Hambleton S."/>
        </authorList>
    </citation>
    <scope>NUCLEOTIDE SEQUENCE</scope>
    <source>
        <strain evidence="3">DAOMC 238032</strain>
    </source>
</reference>
<dbReference type="AlphaFoldDB" id="A0A177UC39"/>
<sequence>MGSTANLNTASADIVHFCTAQFKAADPLAPKASVGNHDVTGVMGLCCRHDIPVVFCDITTAGERHFYAIALLNAVLEALPRLRHIAVMYDIGCKFADNAKVANALVPNVTITWTIPLFHVYGHISSCHICYSPRHTLGCAWSDGEGMERVWAGISGLIASTRAMSQVERRLALEDQLQHVALDRRRSLFQWIQRKQARISLLKNEHLQLLRGVTLADMLHYYRTIGSPTDLIPSSPIPPHFPDFDSNLFNLLSYMCLLRQENARAKVVKPKVSSRSRPRPLAAATTTDPPPAFDQTTALLASALHKSIAKVNLTQAQLRDRIGTRYERSLRERLLISLGTDKKRAFVDMADFNTYQATIRSTFRPLVEATLFDTHTSSWISFVASYGTVSLPWWSSVDVGRILDAFDRSRRLAEETALLHFEQTQMQTWLHARIEEVKARAPHFPQQLALRQLEALKTRWESPFPPDDTLLQAFEQIDISAAEEDNPGAPLTEQDHVSIFL</sequence>
<dbReference type="EMBL" id="CAJHJG010002379">
    <property type="protein sequence ID" value="CAD6919835.1"/>
    <property type="molecule type" value="Genomic_DNA"/>
</dbReference>
<evidence type="ECO:0000313" key="5">
    <source>
        <dbReference type="Proteomes" id="UP000836402"/>
    </source>
</evidence>
<evidence type="ECO:0000256" key="1">
    <source>
        <dbReference type="SAM" id="MobiDB-lite"/>
    </source>
</evidence>
<name>A0A177UC39_9BASI</name>
<comment type="caution">
    <text evidence="3">The sequence shown here is derived from an EMBL/GenBank/DDBJ whole genome shotgun (WGS) entry which is preliminary data.</text>
</comment>
<dbReference type="PANTHER" id="PTHR33096:SF1">
    <property type="entry name" value="CXC1-LIKE CYSTEINE CLUSTER ASSOCIATED WITH KDZ TRANSPOSASES DOMAIN-CONTAINING PROTEIN"/>
    <property type="match status" value="1"/>
</dbReference>
<gene>
    <name evidence="3" type="ORF">A4X03_0g6643</name>
    <name evidence="2" type="ORF">JKIAZH3_G1482</name>
</gene>
<feature type="region of interest" description="Disordered" evidence="1">
    <location>
        <begin position="269"/>
        <end position="288"/>
    </location>
</feature>
<dbReference type="InterPro" id="IPR040521">
    <property type="entry name" value="KDZ"/>
</dbReference>
<evidence type="ECO:0000313" key="2">
    <source>
        <dbReference type="EMBL" id="CAD6919835.1"/>
    </source>
</evidence>
<proteinExistence type="predicted"/>
<dbReference type="PANTHER" id="PTHR33096">
    <property type="entry name" value="CXC2 DOMAIN-CONTAINING PROTEIN"/>
    <property type="match status" value="1"/>
</dbReference>
<dbReference type="Pfam" id="PF18758">
    <property type="entry name" value="KDZ"/>
    <property type="match status" value="1"/>
</dbReference>
<dbReference type="Proteomes" id="UP000836402">
    <property type="component" value="Unassembled WGS sequence"/>
</dbReference>
<keyword evidence="5" id="KW-1185">Reference proteome</keyword>
<dbReference type="EMBL" id="LWDD02001332">
    <property type="protein sequence ID" value="KAE8249222.1"/>
    <property type="molecule type" value="Genomic_DNA"/>
</dbReference>
<accession>A0A177UC39</accession>
<feature type="compositionally biased region" description="Low complexity" evidence="1">
    <location>
        <begin position="279"/>
        <end position="288"/>
    </location>
</feature>
<reference evidence="3" key="2">
    <citation type="journal article" date="2019" name="IMA Fungus">
        <title>Genome sequencing and comparison of five Tilletia species to identify candidate genes for the detection of regulated species infecting wheat.</title>
        <authorList>
            <person name="Nguyen H.D.T."/>
            <person name="Sultana T."/>
            <person name="Kesanakurti P."/>
            <person name="Hambleton S."/>
        </authorList>
    </citation>
    <scope>NUCLEOTIDE SEQUENCE</scope>
    <source>
        <strain evidence="3">DAOMC 238032</strain>
    </source>
</reference>